<evidence type="ECO:0000313" key="3">
    <source>
        <dbReference type="Proteomes" id="UP001496627"/>
    </source>
</evidence>
<dbReference type="EMBL" id="JBEAAL010000024">
    <property type="protein sequence ID" value="MEQ1408152.1"/>
    <property type="molecule type" value="Genomic_DNA"/>
</dbReference>
<feature type="transmembrane region" description="Helical" evidence="1">
    <location>
        <begin position="67"/>
        <end position="84"/>
    </location>
</feature>
<reference evidence="2 3" key="1">
    <citation type="submission" date="2024-05" db="EMBL/GenBank/DDBJ databases">
        <title>Neorhizobium sp. Rsf11, a plant growth promoting and heavy metal resistant PAH-degrader.</title>
        <authorList>
            <person name="Golubev S.N."/>
            <person name="Muratova A.Y."/>
            <person name="Markelova M.I."/>
        </authorList>
    </citation>
    <scope>NUCLEOTIDE SEQUENCE [LARGE SCALE GENOMIC DNA]</scope>
    <source>
        <strain evidence="2 3">Rsf11</strain>
    </source>
</reference>
<feature type="transmembrane region" description="Helical" evidence="1">
    <location>
        <begin position="20"/>
        <end position="39"/>
    </location>
</feature>
<dbReference type="RefSeq" id="WP_348864316.1">
    <property type="nucleotide sequence ID" value="NZ_JBEAAL010000024.1"/>
</dbReference>
<comment type="caution">
    <text evidence="2">The sequence shown here is derived from an EMBL/GenBank/DDBJ whole genome shotgun (WGS) entry which is preliminary data.</text>
</comment>
<keyword evidence="3" id="KW-1185">Reference proteome</keyword>
<keyword evidence="1" id="KW-1133">Transmembrane helix</keyword>
<gene>
    <name evidence="2" type="ORF">ABK249_24795</name>
</gene>
<organism evidence="2 3">
    <name type="scientific">Neorhizobium phenanthreniclasticum</name>
    <dbReference type="NCBI Taxonomy" id="3157917"/>
    <lineage>
        <taxon>Bacteria</taxon>
        <taxon>Pseudomonadati</taxon>
        <taxon>Pseudomonadota</taxon>
        <taxon>Alphaproteobacteria</taxon>
        <taxon>Hyphomicrobiales</taxon>
        <taxon>Rhizobiaceae</taxon>
        <taxon>Rhizobium/Agrobacterium group</taxon>
        <taxon>Neorhizobium</taxon>
    </lineage>
</organism>
<keyword evidence="1" id="KW-0472">Membrane</keyword>
<dbReference type="InterPro" id="IPR024399">
    <property type="entry name" value="DUF2628"/>
</dbReference>
<keyword evidence="1" id="KW-0812">Transmembrane</keyword>
<accession>A0ABV0M8H1</accession>
<evidence type="ECO:0000256" key="1">
    <source>
        <dbReference type="SAM" id="Phobius"/>
    </source>
</evidence>
<name>A0ABV0M8H1_9HYPH</name>
<protein>
    <submittedName>
        <fullName evidence="2">DUF2628 domain-containing protein</fullName>
    </submittedName>
</protein>
<proteinExistence type="predicted"/>
<evidence type="ECO:0000313" key="2">
    <source>
        <dbReference type="EMBL" id="MEQ1408152.1"/>
    </source>
</evidence>
<sequence length="160" mass="17832">MRSYLVLTPPGGPDRDHRSTLVVQDGFSWIAFFFPWLWLFWNRLWITGIAALLMQIGTGLLMDIPGFGTAGFLAGFAFSLLIALEGRHYRSEVLIRSGWTLETVIAAPDIQSAEEIYFSGLPQPEEKQLPASAEWAKQAKPPAAGWRGPDFGLFDYQGGR</sequence>
<dbReference type="Proteomes" id="UP001496627">
    <property type="component" value="Unassembled WGS sequence"/>
</dbReference>
<dbReference type="Pfam" id="PF10947">
    <property type="entry name" value="DUF2628"/>
    <property type="match status" value="1"/>
</dbReference>